<organism evidence="9 10">
    <name type="scientific">Dinothrombium tinctorium</name>
    <dbReference type="NCBI Taxonomy" id="1965070"/>
    <lineage>
        <taxon>Eukaryota</taxon>
        <taxon>Metazoa</taxon>
        <taxon>Ecdysozoa</taxon>
        <taxon>Arthropoda</taxon>
        <taxon>Chelicerata</taxon>
        <taxon>Arachnida</taxon>
        <taxon>Acari</taxon>
        <taxon>Acariformes</taxon>
        <taxon>Trombidiformes</taxon>
        <taxon>Prostigmata</taxon>
        <taxon>Anystina</taxon>
        <taxon>Parasitengona</taxon>
        <taxon>Trombidioidea</taxon>
        <taxon>Trombidiidae</taxon>
        <taxon>Dinothrombium</taxon>
    </lineage>
</organism>
<feature type="chain" id="PRO_5033399932" evidence="6">
    <location>
        <begin position="20"/>
        <end position="789"/>
    </location>
</feature>
<keyword evidence="1" id="KW-0547">Nucleotide-binding</keyword>
<protein>
    <submittedName>
        <fullName evidence="9">Interferon-induced guanylate-binding protein 2-like protein</fullName>
    </submittedName>
</protein>
<dbReference type="SUPFAM" id="SSF48340">
    <property type="entry name" value="Interferon-induced guanylate-binding protein 1 (GBP1), C-terminal domain"/>
    <property type="match status" value="1"/>
</dbReference>
<evidence type="ECO:0000256" key="2">
    <source>
        <dbReference type="ARBA" id="ARBA00022801"/>
    </source>
</evidence>
<dbReference type="Pfam" id="PF02263">
    <property type="entry name" value="GBP"/>
    <property type="match status" value="1"/>
</dbReference>
<dbReference type="AlphaFoldDB" id="A0A3S5WGQ8"/>
<dbReference type="GO" id="GO:0003924">
    <property type="term" value="F:GTPase activity"/>
    <property type="evidence" value="ECO:0007669"/>
    <property type="project" value="InterPro"/>
</dbReference>
<evidence type="ECO:0000313" key="8">
    <source>
        <dbReference type="EMBL" id="RWS05934.1"/>
    </source>
</evidence>
<keyword evidence="6" id="KW-0732">Signal</keyword>
<dbReference type="CDD" id="cd01851">
    <property type="entry name" value="GBP"/>
    <property type="match status" value="1"/>
</dbReference>
<feature type="coiled-coil region" evidence="5">
    <location>
        <begin position="585"/>
        <end position="616"/>
    </location>
</feature>
<evidence type="ECO:0000256" key="5">
    <source>
        <dbReference type="SAM" id="Coils"/>
    </source>
</evidence>
<evidence type="ECO:0000256" key="4">
    <source>
        <dbReference type="PROSITE-ProRule" id="PRU01052"/>
    </source>
</evidence>
<feature type="signal peptide" evidence="6">
    <location>
        <begin position="1"/>
        <end position="19"/>
    </location>
</feature>
<dbReference type="OrthoDB" id="2135133at2759"/>
<dbReference type="Proteomes" id="UP000285301">
    <property type="component" value="Unassembled WGS sequence"/>
</dbReference>
<feature type="domain" description="GB1/RHD3-type G" evidence="7">
    <location>
        <begin position="69"/>
        <end position="180"/>
    </location>
</feature>
<dbReference type="InterPro" id="IPR036543">
    <property type="entry name" value="Guanylate-bd_C_sf"/>
</dbReference>
<dbReference type="EMBL" id="NCKU01004438">
    <property type="protein sequence ID" value="RWS05934.1"/>
    <property type="molecule type" value="Genomic_DNA"/>
</dbReference>
<accession>A0A3S5WGQ8</accession>
<evidence type="ECO:0000259" key="7">
    <source>
        <dbReference type="PROSITE" id="PS51715"/>
    </source>
</evidence>
<keyword evidence="2" id="KW-0378">Hydrolase</keyword>
<dbReference type="PROSITE" id="PS51715">
    <property type="entry name" value="G_GB1_RHD3"/>
    <property type="match status" value="1"/>
</dbReference>
<dbReference type="SUPFAM" id="SSF52540">
    <property type="entry name" value="P-loop containing nucleoside triphosphate hydrolases"/>
    <property type="match status" value="1"/>
</dbReference>
<keyword evidence="3" id="KW-0342">GTP-binding</keyword>
<evidence type="ECO:0000313" key="10">
    <source>
        <dbReference type="Proteomes" id="UP000285301"/>
    </source>
</evidence>
<dbReference type="EMBL" id="NCKU01003740">
    <property type="protein sequence ID" value="RWS07006.1"/>
    <property type="molecule type" value="Genomic_DNA"/>
</dbReference>
<reference evidence="9" key="2">
    <citation type="submission" date="2018-11" db="EMBL/GenBank/DDBJ databases">
        <title>Trombidioid mite genomics.</title>
        <authorList>
            <person name="Dong X."/>
        </authorList>
    </citation>
    <scope>NUCLEOTIDE SEQUENCE</scope>
    <source>
        <strain evidence="9">UoL-WK</strain>
    </source>
</reference>
<evidence type="ECO:0000256" key="6">
    <source>
        <dbReference type="SAM" id="SignalP"/>
    </source>
</evidence>
<evidence type="ECO:0000256" key="1">
    <source>
        <dbReference type="ARBA" id="ARBA00022741"/>
    </source>
</evidence>
<dbReference type="InterPro" id="IPR015894">
    <property type="entry name" value="Guanylate-bd_N"/>
</dbReference>
<dbReference type="Gene3D" id="3.40.50.300">
    <property type="entry name" value="P-loop containing nucleotide triphosphate hydrolases"/>
    <property type="match status" value="1"/>
</dbReference>
<gene>
    <name evidence="9" type="ORF">B4U79_06280</name>
    <name evidence="8" type="ORF">B4U79_08373</name>
</gene>
<keyword evidence="5" id="KW-0175">Coiled coil</keyword>
<name>A0A3S5WGQ8_9ACAR</name>
<reference evidence="9 10" key="1">
    <citation type="journal article" date="2018" name="Gigascience">
        <title>Genomes of trombidid mites reveal novel predicted allergens and laterally-transferred genes associated with secondary metabolism.</title>
        <authorList>
            <person name="Dong X."/>
            <person name="Chaisiri K."/>
            <person name="Xia D."/>
            <person name="Armstrong S.D."/>
            <person name="Fang Y."/>
            <person name="Donnelly M.J."/>
            <person name="Kadowaki T."/>
            <person name="McGarry J.W."/>
            <person name="Darby A.C."/>
            <person name="Makepeace B.L."/>
        </authorList>
    </citation>
    <scope>NUCLEOTIDE SEQUENCE [LARGE SCALE GENOMIC DNA]</scope>
    <source>
        <strain evidence="9">UoL-WK</strain>
    </source>
</reference>
<sequence>MNSLFSSLVLCLICSFTVCDTNGVKESEGKQSASNAVFTDKPIQLVAPSNDHKSLIVIKDNLKLLSQIRGPVAVVSVVGKFHSGKSFLMNQLMRKSNGFGIGPLVSPMTMGIWMWGKPAVMTLASGLKTSVVFLDTEGFAANNVSENYDAKIFAVATLLSSHLLYNSVKIIDQSEIDYLEVLARRTQLFALRSQMSRSKWTDNFDENLLSFPPLIWVVQDFYQDTLDGETPQEWLHRLMLTHTREAEDYQISILDIFKSVDCHTLFLPATTKKLLNNLSLASENDLTPDYRQDRDELIKKLQQQITPKEKSNKPINGAELAFLLEVLVNAANEGSLADIPTRWHSFVDRLKQTATEDCLKFYEEELKTFLSEKHKGQPIKSSILTDWHKQTEQRAIELLRHLLQGLDEALQQALRSLRHQIELIFENSRELNDKKVKLKIIEIHNNIEIQSEDLLRRVNLPIPSLELKKESDLILQRMKKSFSEEIKHFTESSAEIPFVNDIEKSIKRIISNIELLNNQKIDQFLEDSAKEATKKFYSIGKSGETNVRKPALLKKVLDEAFESAILIYKQMTSKFDKENSYASRLSFFKETLSKKQKEIENENEQLAIKHMKAESTKLLDSFRERTSSQFIALPVNDTYLETRLRLEVSKVIKDYEEILGEFVVYISYVNILEDLKQKLQSVCALRREENIQAFTKEVKQPLEMAKRLILLSADKYTTVFSFKQFIRSVCLLNLDEGKPKFWPLSLKSQIIENFMEKDEELQESLKSKEGLFSAILGFFQWLLWLFKLA</sequence>
<evidence type="ECO:0000256" key="3">
    <source>
        <dbReference type="ARBA" id="ARBA00023134"/>
    </source>
</evidence>
<dbReference type="InterPro" id="IPR027417">
    <property type="entry name" value="P-loop_NTPase"/>
</dbReference>
<dbReference type="InterPro" id="IPR030386">
    <property type="entry name" value="G_GB1_RHD3_dom"/>
</dbReference>
<evidence type="ECO:0000313" key="9">
    <source>
        <dbReference type="EMBL" id="RWS07006.1"/>
    </source>
</evidence>
<dbReference type="PANTHER" id="PTHR10751">
    <property type="entry name" value="GUANYLATE BINDING PROTEIN"/>
    <property type="match status" value="1"/>
</dbReference>
<keyword evidence="10" id="KW-1185">Reference proteome</keyword>
<comment type="similarity">
    <text evidence="4">Belongs to the TRAFAC class dynamin-like GTPase superfamily. GB1/RHD3 GTPase family.</text>
</comment>
<dbReference type="GO" id="GO:0005525">
    <property type="term" value="F:GTP binding"/>
    <property type="evidence" value="ECO:0007669"/>
    <property type="project" value="UniProtKB-KW"/>
</dbReference>
<proteinExistence type="inferred from homology"/>
<comment type="caution">
    <text evidence="9">The sequence shown here is derived from an EMBL/GenBank/DDBJ whole genome shotgun (WGS) entry which is preliminary data.</text>
</comment>